<evidence type="ECO:0000259" key="2">
    <source>
        <dbReference type="Pfam" id="PF00425"/>
    </source>
</evidence>
<accession>A0ABS9NLT3</accession>
<dbReference type="Gene3D" id="3.60.120.10">
    <property type="entry name" value="Anthranilate synthase"/>
    <property type="match status" value="1"/>
</dbReference>
<feature type="region of interest" description="Disordered" evidence="1">
    <location>
        <begin position="474"/>
        <end position="502"/>
    </location>
</feature>
<reference evidence="3 4" key="1">
    <citation type="submission" date="2022-02" db="EMBL/GenBank/DDBJ databases">
        <title>Genome sequence data of Kingella unionensis sp. nov. strain CICC 24913 (CCUG 75125).</title>
        <authorList>
            <person name="Xiao M."/>
        </authorList>
    </citation>
    <scope>NUCLEOTIDE SEQUENCE [LARGE SCALE GENOMIC DNA]</scope>
    <source>
        <strain evidence="3 4">CICC 24913</strain>
    </source>
</reference>
<dbReference type="InterPro" id="IPR036038">
    <property type="entry name" value="Aminotransferase-like"/>
</dbReference>
<dbReference type="InterPro" id="IPR043132">
    <property type="entry name" value="BCAT-like_C"/>
</dbReference>
<dbReference type="PRINTS" id="PR00095">
    <property type="entry name" value="ANTSNTHASEI"/>
</dbReference>
<gene>
    <name evidence="3" type="ORF">MB824_04475</name>
</gene>
<evidence type="ECO:0000313" key="3">
    <source>
        <dbReference type="EMBL" id="MCG6503753.1"/>
    </source>
</evidence>
<evidence type="ECO:0000313" key="4">
    <source>
        <dbReference type="Proteomes" id="UP001298424"/>
    </source>
</evidence>
<dbReference type="SUPFAM" id="SSF56322">
    <property type="entry name" value="ADC synthase"/>
    <property type="match status" value="1"/>
</dbReference>
<comment type="caution">
    <text evidence="3">The sequence shown here is derived from an EMBL/GenBank/DDBJ whole genome shotgun (WGS) entry which is preliminary data.</text>
</comment>
<dbReference type="InterPro" id="IPR043131">
    <property type="entry name" value="BCAT-like_N"/>
</dbReference>
<protein>
    <submittedName>
        <fullName evidence="3">Chorismate-binding protein</fullName>
    </submittedName>
</protein>
<keyword evidence="4" id="KW-1185">Reference proteome</keyword>
<organism evidence="3 4">
    <name type="scientific">Kingella pumchi</name>
    <dbReference type="NCBI Taxonomy" id="2779506"/>
    <lineage>
        <taxon>Bacteria</taxon>
        <taxon>Pseudomonadati</taxon>
        <taxon>Pseudomonadota</taxon>
        <taxon>Betaproteobacteria</taxon>
        <taxon>Neisseriales</taxon>
        <taxon>Neisseriaceae</taxon>
        <taxon>Kingella</taxon>
    </lineage>
</organism>
<proteinExistence type="predicted"/>
<dbReference type="RefSeq" id="WP_238746329.1">
    <property type="nucleotide sequence ID" value="NZ_JAKOOW010000018.1"/>
</dbReference>
<dbReference type="Pfam" id="PF01063">
    <property type="entry name" value="Aminotran_4"/>
    <property type="match status" value="1"/>
</dbReference>
<feature type="domain" description="Chorismate-utilising enzyme C-terminal" evidence="2">
    <location>
        <begin position="114"/>
        <end position="380"/>
    </location>
</feature>
<dbReference type="InterPro" id="IPR015890">
    <property type="entry name" value="Chorismate_C"/>
</dbReference>
<dbReference type="EMBL" id="JAKOOW010000018">
    <property type="protein sequence ID" value="MCG6503753.1"/>
    <property type="molecule type" value="Genomic_DNA"/>
</dbReference>
<dbReference type="Proteomes" id="UP001298424">
    <property type="component" value="Unassembled WGS sequence"/>
</dbReference>
<sequence length="614" mass="66162">MPAPFILFDNARDHTAFLLHGFVRCDTLAPAALDTLDGLLQRGWCDGLHVAVLADYEFGLPLQRLPERAGVAGSLKLLWFAHRDEIADADNWLAQQGGSEPAGIVSPELNRTTAQYRQDIAAIQAAIERGDCYQINHTLRLKLAAYGSPAALYRRLRQPVPYAALARLPAAAGLPDWLLCFSPELFLRIAADGTVATEPMKGTAPIVGDGRDAERAAALAADAKNRAENTMIVDLLRNDLGKIARIGGVSVRDAFKVSAFGSVWQMTSTVRAELPAATRAADIVRAAFPCGSITGAPKRKSMEIIGTLEERPRGLYTGTLGYLQPEPGSALGFSGCLNVLIRSLELSAEPQSAWPWRARYGVGSGIVADSAADNEYAECGWKARFVSALPPEFGLFETMRAKHGRIALLPEHLARLAASAQELNIPFDIQAAARLLDETLAAHAGGVCRVKLELSPQGSLKAAAAPLDAFQAALNPPTADTPPTGNTVKLLLSPQPLPERDPLRRHKTTRRTAFDTGWRQAEAAGAFDMLFFNRRGELLEGGRSSILVKTDGRWLTPPLAADILNGIARRQALAAGVSETPISRDMLRRAQAVRAGNALRGWLDAEIIWPPENA</sequence>
<evidence type="ECO:0000256" key="1">
    <source>
        <dbReference type="SAM" id="MobiDB-lite"/>
    </source>
</evidence>
<dbReference type="PANTHER" id="PTHR11236:SF50">
    <property type="entry name" value="AMINODEOXYCHORISMATE SYNTHASE COMPONENT 1"/>
    <property type="match status" value="1"/>
</dbReference>
<dbReference type="InterPro" id="IPR005801">
    <property type="entry name" value="ADC_synthase"/>
</dbReference>
<dbReference type="Gene3D" id="3.30.470.10">
    <property type="match status" value="1"/>
</dbReference>
<dbReference type="Pfam" id="PF00425">
    <property type="entry name" value="Chorismate_bind"/>
    <property type="match status" value="1"/>
</dbReference>
<dbReference type="InterPro" id="IPR001544">
    <property type="entry name" value="Aminotrans_IV"/>
</dbReference>
<name>A0ABS9NLT3_9NEIS</name>
<dbReference type="SUPFAM" id="SSF56752">
    <property type="entry name" value="D-aminoacid aminotransferase-like PLP-dependent enzymes"/>
    <property type="match status" value="1"/>
</dbReference>
<dbReference type="PANTHER" id="PTHR11236">
    <property type="entry name" value="AMINOBENZOATE/ANTHRANILATE SYNTHASE"/>
    <property type="match status" value="1"/>
</dbReference>
<dbReference type="Gene3D" id="3.20.10.10">
    <property type="entry name" value="D-amino Acid Aminotransferase, subunit A, domain 2"/>
    <property type="match status" value="1"/>
</dbReference>
<dbReference type="InterPro" id="IPR019999">
    <property type="entry name" value="Anth_synth_I-like"/>
</dbReference>